<organism evidence="1 2">
    <name type="scientific">Artomyces pyxidatus</name>
    <dbReference type="NCBI Taxonomy" id="48021"/>
    <lineage>
        <taxon>Eukaryota</taxon>
        <taxon>Fungi</taxon>
        <taxon>Dikarya</taxon>
        <taxon>Basidiomycota</taxon>
        <taxon>Agaricomycotina</taxon>
        <taxon>Agaricomycetes</taxon>
        <taxon>Russulales</taxon>
        <taxon>Auriscalpiaceae</taxon>
        <taxon>Artomyces</taxon>
    </lineage>
</organism>
<protein>
    <submittedName>
        <fullName evidence="1">Uncharacterized protein</fullName>
    </submittedName>
</protein>
<accession>A0ACB8TFN4</accession>
<keyword evidence="2" id="KW-1185">Reference proteome</keyword>
<dbReference type="EMBL" id="MU277190">
    <property type="protein sequence ID" value="KAI0067244.1"/>
    <property type="molecule type" value="Genomic_DNA"/>
</dbReference>
<evidence type="ECO:0000313" key="2">
    <source>
        <dbReference type="Proteomes" id="UP000814140"/>
    </source>
</evidence>
<feature type="non-terminal residue" evidence="1">
    <location>
        <position position="1"/>
    </location>
</feature>
<sequence>SRLPDATQLARAARMHVVKENGVRVPFGDLWKTQRTVVVFIRHFWCPWCQDYLSSIMRDVSQAALQRSGVNVVVIGCGSYALIKSYRQIFHFPFQLYTDASNGQALYRTLGMGIVSSVARQRGVREEKGSYIKHGAVSGLAMVVRNALKVGMPVWERGGDVGQLGGEFVLGPGLSCVYAHRMQNPRTHAPILDVLAAAGVNHPARTVSRNISLPLEREDLAHDLRQVDDGQLRRNEKMLSVVNEENLCGFACGIEKGAIGHHLGIAGSTVSIDWDSNASGESGVVVLGRTHG</sequence>
<dbReference type="Proteomes" id="UP000814140">
    <property type="component" value="Unassembled WGS sequence"/>
</dbReference>
<proteinExistence type="predicted"/>
<reference evidence="1" key="2">
    <citation type="journal article" date="2022" name="New Phytol.">
        <title>Evolutionary transition to the ectomycorrhizal habit in the genomes of a hyperdiverse lineage of mushroom-forming fungi.</title>
        <authorList>
            <person name="Looney B."/>
            <person name="Miyauchi S."/>
            <person name="Morin E."/>
            <person name="Drula E."/>
            <person name="Courty P.E."/>
            <person name="Kohler A."/>
            <person name="Kuo A."/>
            <person name="LaButti K."/>
            <person name="Pangilinan J."/>
            <person name="Lipzen A."/>
            <person name="Riley R."/>
            <person name="Andreopoulos W."/>
            <person name="He G."/>
            <person name="Johnson J."/>
            <person name="Nolan M."/>
            <person name="Tritt A."/>
            <person name="Barry K.W."/>
            <person name="Grigoriev I.V."/>
            <person name="Nagy L.G."/>
            <person name="Hibbett D."/>
            <person name="Henrissat B."/>
            <person name="Matheny P.B."/>
            <person name="Labbe J."/>
            <person name="Martin F.M."/>
        </authorList>
    </citation>
    <scope>NUCLEOTIDE SEQUENCE</scope>
    <source>
        <strain evidence="1">HHB10654</strain>
    </source>
</reference>
<comment type="caution">
    <text evidence="1">The sequence shown here is derived from an EMBL/GenBank/DDBJ whole genome shotgun (WGS) entry which is preliminary data.</text>
</comment>
<evidence type="ECO:0000313" key="1">
    <source>
        <dbReference type="EMBL" id="KAI0067244.1"/>
    </source>
</evidence>
<gene>
    <name evidence="1" type="ORF">BV25DRAFT_1795054</name>
</gene>
<name>A0ACB8TFN4_9AGAM</name>
<reference evidence="1" key="1">
    <citation type="submission" date="2021-03" db="EMBL/GenBank/DDBJ databases">
        <authorList>
            <consortium name="DOE Joint Genome Institute"/>
            <person name="Ahrendt S."/>
            <person name="Looney B.P."/>
            <person name="Miyauchi S."/>
            <person name="Morin E."/>
            <person name="Drula E."/>
            <person name="Courty P.E."/>
            <person name="Chicoki N."/>
            <person name="Fauchery L."/>
            <person name="Kohler A."/>
            <person name="Kuo A."/>
            <person name="Labutti K."/>
            <person name="Pangilinan J."/>
            <person name="Lipzen A."/>
            <person name="Riley R."/>
            <person name="Andreopoulos W."/>
            <person name="He G."/>
            <person name="Johnson J."/>
            <person name="Barry K.W."/>
            <person name="Grigoriev I.V."/>
            <person name="Nagy L."/>
            <person name="Hibbett D."/>
            <person name="Henrissat B."/>
            <person name="Matheny P.B."/>
            <person name="Labbe J."/>
            <person name="Martin F."/>
        </authorList>
    </citation>
    <scope>NUCLEOTIDE SEQUENCE</scope>
    <source>
        <strain evidence="1">HHB10654</strain>
    </source>
</reference>